<evidence type="ECO:0000256" key="1">
    <source>
        <dbReference type="SAM" id="MobiDB-lite"/>
    </source>
</evidence>
<name>A0A6J5KTE5_9CAUD</name>
<accession>A0A6J5KTE5</accession>
<sequence>MSYSDPLDLRGQEKAKAETDEVRKLTLQTEQEDFKWLMGSKRGRRIVWRLLERTGVYRSSFTGNSETFFREGQRNVGLMLMAQINEHAPDQYALMLKEQTDVKRNNDDGRRNDH</sequence>
<protein>
    <recommendedName>
        <fullName evidence="2">Bbp19-like phage domain-containing protein</fullName>
    </recommendedName>
</protein>
<feature type="region of interest" description="Disordered" evidence="1">
    <location>
        <begin position="1"/>
        <end position="20"/>
    </location>
</feature>
<feature type="compositionally biased region" description="Basic and acidic residues" evidence="1">
    <location>
        <begin position="7"/>
        <end position="20"/>
    </location>
</feature>
<feature type="domain" description="Bbp19-like phage" evidence="2">
    <location>
        <begin position="34"/>
        <end position="96"/>
    </location>
</feature>
<proteinExistence type="predicted"/>
<gene>
    <name evidence="3" type="ORF">UFOVP65_11</name>
</gene>
<dbReference type="InterPro" id="IPR057447">
    <property type="entry name" value="Bbp19-like_phage"/>
</dbReference>
<organism evidence="3">
    <name type="scientific">uncultured Caudovirales phage</name>
    <dbReference type="NCBI Taxonomy" id="2100421"/>
    <lineage>
        <taxon>Viruses</taxon>
        <taxon>Duplodnaviria</taxon>
        <taxon>Heunggongvirae</taxon>
        <taxon>Uroviricota</taxon>
        <taxon>Caudoviricetes</taxon>
        <taxon>Peduoviridae</taxon>
        <taxon>Maltschvirus</taxon>
        <taxon>Maltschvirus maltsch</taxon>
    </lineage>
</organism>
<evidence type="ECO:0000259" key="2">
    <source>
        <dbReference type="Pfam" id="PF25181"/>
    </source>
</evidence>
<reference evidence="3" key="1">
    <citation type="submission" date="2020-04" db="EMBL/GenBank/DDBJ databases">
        <authorList>
            <person name="Chiriac C."/>
            <person name="Salcher M."/>
            <person name="Ghai R."/>
            <person name="Kavagutti S V."/>
        </authorList>
    </citation>
    <scope>NUCLEOTIDE SEQUENCE</scope>
</reference>
<dbReference type="Pfam" id="PF25181">
    <property type="entry name" value="Phage_Bbp19"/>
    <property type="match status" value="1"/>
</dbReference>
<dbReference type="EMBL" id="LR796179">
    <property type="protein sequence ID" value="CAB4124532.1"/>
    <property type="molecule type" value="Genomic_DNA"/>
</dbReference>
<evidence type="ECO:0000313" key="3">
    <source>
        <dbReference type="EMBL" id="CAB4124532.1"/>
    </source>
</evidence>